<protein>
    <submittedName>
        <fullName evidence="1">Uncharacterized protein</fullName>
    </submittedName>
</protein>
<proteinExistence type="predicted"/>
<accession>A0A117NH03</accession>
<keyword evidence="1" id="KW-0496">Mitochondrion</keyword>
<reference evidence="1" key="1">
    <citation type="journal article" date="2015" name="Genome Biol. Evol.">
        <title>Organellar Genomes of White Spruce (Picea glauca): Assembly and Annotation.</title>
        <authorList>
            <person name="Jackman S.D."/>
            <person name="Warren R.L."/>
            <person name="Gibb E.A."/>
            <person name="Vandervalk B.P."/>
            <person name="Mohamadi H."/>
            <person name="Chu J."/>
            <person name="Raymond A."/>
            <person name="Pleasance S."/>
            <person name="Coope R."/>
            <person name="Wildung M.R."/>
            <person name="Ritland C.E."/>
            <person name="Bousquet J."/>
            <person name="Jones S.J."/>
            <person name="Bohlmann J."/>
            <person name="Birol I."/>
        </authorList>
    </citation>
    <scope>NUCLEOTIDE SEQUENCE [LARGE SCALE GENOMIC DNA]</scope>
    <source>
        <tissue evidence="1">Flushing bud</tissue>
    </source>
</reference>
<geneLocation type="mitochondrion" evidence="1"/>
<comment type="caution">
    <text evidence="1">The sequence shown here is derived from an EMBL/GenBank/DDBJ whole genome shotgun (WGS) entry which is preliminary data.</text>
</comment>
<evidence type="ECO:0000313" key="1">
    <source>
        <dbReference type="EMBL" id="KUM47588.1"/>
    </source>
</evidence>
<sequence length="34" mass="3927">MQLIACLSYILEQMGLLNARKERLYSTDYGPTPH</sequence>
<gene>
    <name evidence="1" type="ORF">ABT39_MTgene5774</name>
</gene>
<name>A0A117NH03_PICGL</name>
<organism evidence="1">
    <name type="scientific">Picea glauca</name>
    <name type="common">White spruce</name>
    <name type="synonym">Pinus glauca</name>
    <dbReference type="NCBI Taxonomy" id="3330"/>
    <lineage>
        <taxon>Eukaryota</taxon>
        <taxon>Viridiplantae</taxon>
        <taxon>Streptophyta</taxon>
        <taxon>Embryophyta</taxon>
        <taxon>Tracheophyta</taxon>
        <taxon>Spermatophyta</taxon>
        <taxon>Pinopsida</taxon>
        <taxon>Pinidae</taxon>
        <taxon>Conifers I</taxon>
        <taxon>Pinales</taxon>
        <taxon>Pinaceae</taxon>
        <taxon>Picea</taxon>
    </lineage>
</organism>
<dbReference type="AlphaFoldDB" id="A0A117NH03"/>
<dbReference type="EMBL" id="LKAM01000007">
    <property type="protein sequence ID" value="KUM47588.1"/>
    <property type="molecule type" value="Genomic_DNA"/>
</dbReference>